<dbReference type="EMBL" id="BT122623">
    <property type="protein sequence ID" value="ADE75994.1"/>
    <property type="molecule type" value="mRNA"/>
</dbReference>
<dbReference type="PANTHER" id="PTHR22814">
    <property type="entry name" value="COPPER TRANSPORT PROTEIN ATOX1-RELATED"/>
    <property type="match status" value="1"/>
</dbReference>
<dbReference type="Gene3D" id="3.30.70.100">
    <property type="match status" value="1"/>
</dbReference>
<accession>D5A8X5</accession>
<evidence type="ECO:0000256" key="1">
    <source>
        <dbReference type="ARBA" id="ARBA00022723"/>
    </source>
</evidence>
<feature type="domain" description="HMA" evidence="2">
    <location>
        <begin position="20"/>
        <end position="87"/>
    </location>
</feature>
<evidence type="ECO:0000313" key="3">
    <source>
        <dbReference type="EMBL" id="ADE75994.1"/>
    </source>
</evidence>
<reference evidence="3" key="1">
    <citation type="submission" date="2010-04" db="EMBL/GenBank/DDBJ databases">
        <authorList>
            <person name="Reid K.E."/>
            <person name="Liao N."/>
            <person name="Chan S."/>
            <person name="Docking R."/>
            <person name="Taylor G."/>
            <person name="Moore R."/>
            <person name="Mayo M."/>
            <person name="Munro S."/>
            <person name="King J."/>
            <person name="Yanchuk A."/>
            <person name="Holt R."/>
            <person name="Jones S."/>
            <person name="Marra M."/>
            <person name="Ritland C.E."/>
            <person name="Ritland K."/>
            <person name="Bohlmann J."/>
        </authorList>
    </citation>
    <scope>NUCLEOTIDE SEQUENCE</scope>
    <source>
        <tissue evidence="3">Buds collected with no treatment. Collection October 2007</tissue>
    </source>
</reference>
<evidence type="ECO:0000259" key="2">
    <source>
        <dbReference type="PROSITE" id="PS50846"/>
    </source>
</evidence>
<organism evidence="3">
    <name type="scientific">Picea sitchensis</name>
    <name type="common">Sitka spruce</name>
    <name type="synonym">Pinus sitchensis</name>
    <dbReference type="NCBI Taxonomy" id="3332"/>
    <lineage>
        <taxon>Eukaryota</taxon>
        <taxon>Viridiplantae</taxon>
        <taxon>Streptophyta</taxon>
        <taxon>Embryophyta</taxon>
        <taxon>Tracheophyta</taxon>
        <taxon>Spermatophyta</taxon>
        <taxon>Pinopsida</taxon>
        <taxon>Pinidae</taxon>
        <taxon>Conifers I</taxon>
        <taxon>Pinales</taxon>
        <taxon>Pinaceae</taxon>
        <taxon>Picea</taxon>
    </lineage>
</organism>
<dbReference type="OMA" id="AIWYADS"/>
<dbReference type="InterPro" id="IPR006121">
    <property type="entry name" value="HMA_dom"/>
</dbReference>
<name>D5A8X5_PICSI</name>
<proteinExistence type="evidence at transcript level"/>
<dbReference type="PANTHER" id="PTHR22814:SF305">
    <property type="entry name" value="HEAVY METAL TRANSPORT_DETOXIFICATION SUPERFAMILY PROTEIN"/>
    <property type="match status" value="1"/>
</dbReference>
<sequence length="214" mass="24283">MHQLPILRMPNLQLVPASQIQKVELRVPLYSYGCERKIRKALSQFKGLDSIDVEFYQQKVTVTGSVNRDEVLAAMKAKRKNTRFWSAEDGKSELDMTGGSKGEIMEYSKKPAAASTKTLKEHLQGISNVVFQQYQTTPFQQYQTTPYKRAIWYADSEGDMRINITAKEETSSVMTFSGDRKSIKTRVCNIIRKAVYAVIGYCSKPDSFEKLSGL</sequence>
<dbReference type="SUPFAM" id="SSF55008">
    <property type="entry name" value="HMA, heavy metal-associated domain"/>
    <property type="match status" value="1"/>
</dbReference>
<protein>
    <recommendedName>
        <fullName evidence="2">HMA domain-containing protein</fullName>
    </recommendedName>
</protein>
<dbReference type="Pfam" id="PF00403">
    <property type="entry name" value="HMA"/>
    <property type="match status" value="1"/>
</dbReference>
<dbReference type="AlphaFoldDB" id="D5A8X5"/>
<dbReference type="InterPro" id="IPR036163">
    <property type="entry name" value="HMA_dom_sf"/>
</dbReference>
<dbReference type="PROSITE" id="PS50846">
    <property type="entry name" value="HMA_2"/>
    <property type="match status" value="1"/>
</dbReference>
<dbReference type="GO" id="GO:0046872">
    <property type="term" value="F:metal ion binding"/>
    <property type="evidence" value="ECO:0007669"/>
    <property type="project" value="UniProtKB-KW"/>
</dbReference>
<dbReference type="CDD" id="cd00371">
    <property type="entry name" value="HMA"/>
    <property type="match status" value="1"/>
</dbReference>
<keyword evidence="1" id="KW-0479">Metal-binding</keyword>